<dbReference type="GO" id="GO:0016787">
    <property type="term" value="F:hydrolase activity"/>
    <property type="evidence" value="ECO:0007669"/>
    <property type="project" value="UniProtKB-KW"/>
</dbReference>
<evidence type="ECO:0000259" key="8">
    <source>
        <dbReference type="PROSITE" id="PS51194"/>
    </source>
</evidence>
<name>A0A0C3F0A5_PILCF</name>
<keyword evidence="10" id="KW-1185">Reference proteome</keyword>
<evidence type="ECO:0000259" key="7">
    <source>
        <dbReference type="PROSITE" id="PS51192"/>
    </source>
</evidence>
<dbReference type="SUPFAM" id="SSF52540">
    <property type="entry name" value="P-loop containing nucleoside triphosphate hydrolases"/>
    <property type="match status" value="1"/>
</dbReference>
<reference evidence="9 10" key="1">
    <citation type="submission" date="2014-04" db="EMBL/GenBank/DDBJ databases">
        <authorList>
            <consortium name="DOE Joint Genome Institute"/>
            <person name="Kuo A."/>
            <person name="Tarkka M."/>
            <person name="Buscot F."/>
            <person name="Kohler A."/>
            <person name="Nagy L.G."/>
            <person name="Floudas D."/>
            <person name="Copeland A."/>
            <person name="Barry K.W."/>
            <person name="Cichocki N."/>
            <person name="Veneault-Fourrey C."/>
            <person name="LaButti K."/>
            <person name="Lindquist E.A."/>
            <person name="Lipzen A."/>
            <person name="Lundell T."/>
            <person name="Morin E."/>
            <person name="Murat C."/>
            <person name="Sun H."/>
            <person name="Tunlid A."/>
            <person name="Henrissat B."/>
            <person name="Grigoriev I.V."/>
            <person name="Hibbett D.S."/>
            <person name="Martin F."/>
            <person name="Nordberg H.P."/>
            <person name="Cantor M.N."/>
            <person name="Hua S.X."/>
        </authorList>
    </citation>
    <scope>NUCLEOTIDE SEQUENCE [LARGE SCALE GENOMIC DNA]</scope>
    <source>
        <strain evidence="9 10">F 1598</strain>
    </source>
</reference>
<dbReference type="PROSITE" id="PS51192">
    <property type="entry name" value="HELICASE_ATP_BIND_1"/>
    <property type="match status" value="1"/>
</dbReference>
<comment type="domain">
    <text evidence="5">The Q motif is unique to and characteristic of the DEAD box family of RNA helicases and controls ATP binding and hydrolysis.</text>
</comment>
<dbReference type="InterPro" id="IPR027417">
    <property type="entry name" value="P-loop_NTPase"/>
</dbReference>
<dbReference type="Pfam" id="PF00270">
    <property type="entry name" value="DEAD"/>
    <property type="match status" value="1"/>
</dbReference>
<evidence type="ECO:0000256" key="4">
    <source>
        <dbReference type="ARBA" id="ARBA00022884"/>
    </source>
</evidence>
<dbReference type="HOGENOM" id="CLU_003041_26_6_1"/>
<evidence type="ECO:0000256" key="5">
    <source>
        <dbReference type="RuleBase" id="RU365068"/>
    </source>
</evidence>
<dbReference type="InterPro" id="IPR014001">
    <property type="entry name" value="Helicase_ATP-bd"/>
</dbReference>
<feature type="region of interest" description="Disordered" evidence="6">
    <location>
        <begin position="53"/>
        <end position="83"/>
    </location>
</feature>
<evidence type="ECO:0000256" key="1">
    <source>
        <dbReference type="ARBA" id="ARBA00022741"/>
    </source>
</evidence>
<dbReference type="Pfam" id="PF00271">
    <property type="entry name" value="Helicase_C"/>
    <property type="match status" value="1"/>
</dbReference>
<dbReference type="InParanoid" id="A0A0C3F0A5"/>
<protein>
    <recommendedName>
        <fullName evidence="5">ATP-dependent RNA helicase</fullName>
        <ecNumber evidence="5">3.6.4.13</ecNumber>
    </recommendedName>
</protein>
<dbReference type="GO" id="GO:0003723">
    <property type="term" value="F:RNA binding"/>
    <property type="evidence" value="ECO:0007669"/>
    <property type="project" value="UniProtKB-UniRule"/>
</dbReference>
<dbReference type="SMART" id="SM00490">
    <property type="entry name" value="HELICc"/>
    <property type="match status" value="1"/>
</dbReference>
<dbReference type="Gene3D" id="3.40.50.300">
    <property type="entry name" value="P-loop containing nucleotide triphosphate hydrolases"/>
    <property type="match status" value="2"/>
</dbReference>
<comment type="function">
    <text evidence="5">RNA helicase.</text>
</comment>
<dbReference type="SMART" id="SM00487">
    <property type="entry name" value="DEXDc"/>
    <property type="match status" value="1"/>
</dbReference>
<keyword evidence="5" id="KW-0347">Helicase</keyword>
<reference evidence="10" key="2">
    <citation type="submission" date="2015-01" db="EMBL/GenBank/DDBJ databases">
        <title>Evolutionary Origins and Diversification of the Mycorrhizal Mutualists.</title>
        <authorList>
            <consortium name="DOE Joint Genome Institute"/>
            <consortium name="Mycorrhizal Genomics Consortium"/>
            <person name="Kohler A."/>
            <person name="Kuo A."/>
            <person name="Nagy L.G."/>
            <person name="Floudas D."/>
            <person name="Copeland A."/>
            <person name="Barry K.W."/>
            <person name="Cichocki N."/>
            <person name="Veneault-Fourrey C."/>
            <person name="LaButti K."/>
            <person name="Lindquist E.A."/>
            <person name="Lipzen A."/>
            <person name="Lundell T."/>
            <person name="Morin E."/>
            <person name="Murat C."/>
            <person name="Riley R."/>
            <person name="Ohm R."/>
            <person name="Sun H."/>
            <person name="Tunlid A."/>
            <person name="Henrissat B."/>
            <person name="Grigoriev I.V."/>
            <person name="Hibbett D.S."/>
            <person name="Martin F."/>
        </authorList>
    </citation>
    <scope>NUCLEOTIDE SEQUENCE [LARGE SCALE GENOMIC DNA]</scope>
    <source>
        <strain evidence="10">F 1598</strain>
    </source>
</reference>
<keyword evidence="4 5" id="KW-0694">RNA-binding</keyword>
<dbReference type="EMBL" id="KN833018">
    <property type="protein sequence ID" value="KIM78205.1"/>
    <property type="molecule type" value="Genomic_DNA"/>
</dbReference>
<feature type="domain" description="Helicase C-terminal" evidence="8">
    <location>
        <begin position="412"/>
        <end position="571"/>
    </location>
</feature>
<comment type="similarity">
    <text evidence="5">Belongs to the DEAD box helicase family.</text>
</comment>
<dbReference type="InterPro" id="IPR011545">
    <property type="entry name" value="DEAD/DEAH_box_helicase_dom"/>
</dbReference>
<comment type="catalytic activity">
    <reaction evidence="5">
        <text>ATP + H2O = ADP + phosphate + H(+)</text>
        <dbReference type="Rhea" id="RHEA:13065"/>
        <dbReference type="ChEBI" id="CHEBI:15377"/>
        <dbReference type="ChEBI" id="CHEBI:15378"/>
        <dbReference type="ChEBI" id="CHEBI:30616"/>
        <dbReference type="ChEBI" id="CHEBI:43474"/>
        <dbReference type="ChEBI" id="CHEBI:456216"/>
        <dbReference type="EC" id="3.6.4.13"/>
    </reaction>
</comment>
<dbReference type="STRING" id="765440.A0A0C3F0A5"/>
<evidence type="ECO:0000256" key="6">
    <source>
        <dbReference type="SAM" id="MobiDB-lite"/>
    </source>
</evidence>
<dbReference type="GO" id="GO:0003724">
    <property type="term" value="F:RNA helicase activity"/>
    <property type="evidence" value="ECO:0007669"/>
    <property type="project" value="UniProtKB-EC"/>
</dbReference>
<dbReference type="GO" id="GO:0005524">
    <property type="term" value="F:ATP binding"/>
    <property type="evidence" value="ECO:0007669"/>
    <property type="project" value="UniProtKB-UniRule"/>
</dbReference>
<feature type="region of interest" description="Disordered" evidence="6">
    <location>
        <begin position="700"/>
        <end position="792"/>
    </location>
</feature>
<dbReference type="PROSITE" id="PS51194">
    <property type="entry name" value="HELICASE_CTER"/>
    <property type="match status" value="1"/>
</dbReference>
<accession>A0A0C3F0A5</accession>
<dbReference type="AlphaFoldDB" id="A0A0C3F0A5"/>
<dbReference type="PANTHER" id="PTHR24031">
    <property type="entry name" value="RNA HELICASE"/>
    <property type="match status" value="1"/>
</dbReference>
<sequence>MMVSSMWSRAARVCGRACAQTSARHGLTTISAAHQAVAPLCASHVRRSSVQALQQAQAQEVTKHSRSRTEPLLYPSSFPEEGQADIETLRPPPKAPKIVLDSGAPAEPMDMSRDKATGPLFSSLKDVVSYETLKALTAKPFNLVHMSLVQAEVLPLLPQLAEPYSEVDDGSPRPPRDLLVKARTGTGKTLAFLVPAVEARLKGIEAFARQAVKDAGLTSDQHMEGRARRAFTREHVGTLILSPTRELATQIANEALRLTHYHKDFEVRLFVGGSSKRLQMRDWMKGRRDIVVATPGRLRDLLHSEPEVARGISKTKMFILDEADTLLDMGFRDDIDAIADYLPKTPARQTFLFSATVSRSIQQIARATLDRNHVFINTVSDSDSPVHAHVPQYHTVLPSASEQIPHLLRLLAHDQLINPGKSKSIVFLPTTKMTQLFATLLRELSKTTLPSLRHSKVYEIHSKRTQEARTMTSDSFRADKSGSSILVTSDVSARGVDYPGVTRVIQVGIPGSTEQYIHRVGRTGRAGAGTQGRGDLVLLPWECGFLTWQLTDMPLKPLTVSELQSQVNELSAKFDADPNTFFKGIAVSTETSPRFDRHGRMVSSGPTMYKAPLSPTIANMGRSVSNLLQNIDEGAVKETFASLLGYYMAKSPELRTQKSVLVQGCKDWTMEACGLSVPPYVSEQFMIQLGYSDGRTKRFGSAFSSAPRRSHTGGSSWMGRGQQRNKGRERDPPQWAMQGHALDENDPVGRPEEYRSQRYGMEGRGSHDQRSRDGRGGFDRRDGGESGFGMRR</sequence>
<gene>
    <name evidence="9" type="ORF">PILCRDRAFT_824683</name>
</gene>
<keyword evidence="3 5" id="KW-0067">ATP-binding</keyword>
<evidence type="ECO:0000256" key="2">
    <source>
        <dbReference type="ARBA" id="ARBA00022801"/>
    </source>
</evidence>
<feature type="domain" description="Helicase ATP-binding" evidence="7">
    <location>
        <begin position="169"/>
        <end position="375"/>
    </location>
</feature>
<proteinExistence type="inferred from homology"/>
<dbReference type="InterPro" id="IPR001650">
    <property type="entry name" value="Helicase_C-like"/>
</dbReference>
<dbReference type="EC" id="3.6.4.13" evidence="5"/>
<feature type="compositionally biased region" description="Basic and acidic residues" evidence="6">
    <location>
        <begin position="741"/>
        <end position="756"/>
    </location>
</feature>
<evidence type="ECO:0000256" key="3">
    <source>
        <dbReference type="ARBA" id="ARBA00022840"/>
    </source>
</evidence>
<dbReference type="Proteomes" id="UP000054166">
    <property type="component" value="Unassembled WGS sequence"/>
</dbReference>
<keyword evidence="1 5" id="KW-0547">Nucleotide-binding</keyword>
<feature type="compositionally biased region" description="Basic and acidic residues" evidence="6">
    <location>
        <begin position="764"/>
        <end position="784"/>
    </location>
</feature>
<keyword evidence="2 5" id="KW-0378">Hydrolase</keyword>
<dbReference type="OrthoDB" id="193716at2759"/>
<dbReference type="CDD" id="cd18787">
    <property type="entry name" value="SF2_C_DEAD"/>
    <property type="match status" value="1"/>
</dbReference>
<evidence type="ECO:0000313" key="10">
    <source>
        <dbReference type="Proteomes" id="UP000054166"/>
    </source>
</evidence>
<evidence type="ECO:0000313" key="9">
    <source>
        <dbReference type="EMBL" id="KIM78205.1"/>
    </source>
</evidence>
<organism evidence="9 10">
    <name type="scientific">Piloderma croceum (strain F 1598)</name>
    <dbReference type="NCBI Taxonomy" id="765440"/>
    <lineage>
        <taxon>Eukaryota</taxon>
        <taxon>Fungi</taxon>
        <taxon>Dikarya</taxon>
        <taxon>Basidiomycota</taxon>
        <taxon>Agaricomycotina</taxon>
        <taxon>Agaricomycetes</taxon>
        <taxon>Agaricomycetidae</taxon>
        <taxon>Atheliales</taxon>
        <taxon>Atheliaceae</taxon>
        <taxon>Piloderma</taxon>
    </lineage>
</organism>